<dbReference type="GO" id="GO:0006260">
    <property type="term" value="P:DNA replication"/>
    <property type="evidence" value="ECO:0007669"/>
    <property type="project" value="TreeGrafter"/>
</dbReference>
<accession>A0A917ERN7</accession>
<dbReference type="InterPro" id="IPR027417">
    <property type="entry name" value="P-loop_NTPase"/>
</dbReference>
<evidence type="ECO:0000259" key="2">
    <source>
        <dbReference type="Pfam" id="PF07319"/>
    </source>
</evidence>
<name>A0A917ERN7_9BACI</name>
<evidence type="ECO:0000313" key="3">
    <source>
        <dbReference type="EMBL" id="GGE76781.1"/>
    </source>
</evidence>
<gene>
    <name evidence="3" type="primary">dnaI</name>
    <name evidence="3" type="ORF">GCM10007140_28070</name>
</gene>
<sequence>MQKVRQSLQQLIQNDSFRARYEAMKQEVLVHPKVQLFLAEHREEINQDMLDRSLVKLYEYIGQSVNCEGCENLASCKNMIQGYHPHLVIQGKMIDVQYDRCPTKVRQDERKKHESLIQSIYVPKDILQASLADLALDDKGRFQAIDFASDFVQQYEPGKKMKGLYLYGSFGVGKTYILGAIANELAERNVSSMLVYLPEFLRELKSSMQDNSLNGKLEVVKNVPVLMLDDIGAESMSSWVRDDILGTILQFRMLENLPTFFTSNFNFEQLLHHLTYTQRGEEEKMKAARVMERIKYLADPIELQGKNRRD</sequence>
<reference evidence="3" key="2">
    <citation type="submission" date="2020-09" db="EMBL/GenBank/DDBJ databases">
        <authorList>
            <person name="Sun Q."/>
            <person name="Zhou Y."/>
        </authorList>
    </citation>
    <scope>NUCLEOTIDE SEQUENCE</scope>
    <source>
        <strain evidence="3">CGMCC 1.12698</strain>
    </source>
</reference>
<dbReference type="Pfam" id="PF00308">
    <property type="entry name" value="Bac_DnaA"/>
    <property type="match status" value="1"/>
</dbReference>
<feature type="domain" description="Primosomal DnaI N-terminal" evidence="2">
    <location>
        <begin position="1"/>
        <end position="98"/>
    </location>
</feature>
<reference evidence="3" key="1">
    <citation type="journal article" date="2014" name="Int. J. Syst. Evol. Microbiol.">
        <title>Complete genome sequence of Corynebacterium casei LMG S-19264T (=DSM 44701T), isolated from a smear-ripened cheese.</title>
        <authorList>
            <consortium name="US DOE Joint Genome Institute (JGI-PGF)"/>
            <person name="Walter F."/>
            <person name="Albersmeier A."/>
            <person name="Kalinowski J."/>
            <person name="Ruckert C."/>
        </authorList>
    </citation>
    <scope>NUCLEOTIDE SEQUENCE</scope>
    <source>
        <strain evidence="3">CGMCC 1.12698</strain>
    </source>
</reference>
<dbReference type="Pfam" id="PF07319">
    <property type="entry name" value="DnaI_N"/>
    <property type="match status" value="1"/>
</dbReference>
<dbReference type="PANTHER" id="PTHR30050">
    <property type="entry name" value="CHROMOSOMAL REPLICATION INITIATOR PROTEIN DNAA"/>
    <property type="match status" value="1"/>
</dbReference>
<dbReference type="Proteomes" id="UP000605259">
    <property type="component" value="Unassembled WGS sequence"/>
</dbReference>
<dbReference type="SUPFAM" id="SSF52540">
    <property type="entry name" value="P-loop containing nucleoside triphosphate hydrolases"/>
    <property type="match status" value="1"/>
</dbReference>
<dbReference type="Gene3D" id="3.40.50.300">
    <property type="entry name" value="P-loop containing nucleotide triphosphate hydrolases"/>
    <property type="match status" value="1"/>
</dbReference>
<dbReference type="EMBL" id="BMFK01000002">
    <property type="protein sequence ID" value="GGE76781.1"/>
    <property type="molecule type" value="Genomic_DNA"/>
</dbReference>
<feature type="domain" description="Chromosomal replication initiator protein DnaA ATPAse" evidence="1">
    <location>
        <begin position="156"/>
        <end position="233"/>
    </location>
</feature>
<dbReference type="PANTHER" id="PTHR30050:SF8">
    <property type="entry name" value="PRIMOSOMAL PROTEIN DNAI"/>
    <property type="match status" value="1"/>
</dbReference>
<dbReference type="FunFam" id="3.40.50.300:FF:000880">
    <property type="entry name" value="Primosomal protein DnaI"/>
    <property type="match status" value="1"/>
</dbReference>
<dbReference type="RefSeq" id="WP_188389105.1">
    <property type="nucleotide sequence ID" value="NZ_BMFK01000002.1"/>
</dbReference>
<comment type="caution">
    <text evidence="3">The sequence shown here is derived from an EMBL/GenBank/DDBJ whole genome shotgun (WGS) entry which is preliminary data.</text>
</comment>
<evidence type="ECO:0000259" key="1">
    <source>
        <dbReference type="Pfam" id="PF00308"/>
    </source>
</evidence>
<keyword evidence="4" id="KW-1185">Reference proteome</keyword>
<protein>
    <submittedName>
        <fullName evidence="3">Primosomal protein DnaI</fullName>
    </submittedName>
</protein>
<dbReference type="CDD" id="cd00009">
    <property type="entry name" value="AAA"/>
    <property type="match status" value="1"/>
</dbReference>
<organism evidence="3 4">
    <name type="scientific">Priestia taiwanensis</name>
    <dbReference type="NCBI Taxonomy" id="1347902"/>
    <lineage>
        <taxon>Bacteria</taxon>
        <taxon>Bacillati</taxon>
        <taxon>Bacillota</taxon>
        <taxon>Bacilli</taxon>
        <taxon>Bacillales</taxon>
        <taxon>Bacillaceae</taxon>
        <taxon>Priestia</taxon>
    </lineage>
</organism>
<evidence type="ECO:0000313" key="4">
    <source>
        <dbReference type="Proteomes" id="UP000605259"/>
    </source>
</evidence>
<dbReference type="AlphaFoldDB" id="A0A917ERN7"/>
<dbReference type="InterPro" id="IPR009928">
    <property type="entry name" value="DnaI_N"/>
</dbReference>
<proteinExistence type="predicted"/>
<dbReference type="InterPro" id="IPR013317">
    <property type="entry name" value="DnaA_dom"/>
</dbReference>
<dbReference type="NCBIfam" id="NF006505">
    <property type="entry name" value="PRK08939.1"/>
    <property type="match status" value="1"/>
</dbReference>